<evidence type="ECO:0000313" key="5">
    <source>
        <dbReference type="Proteomes" id="UP000092445"/>
    </source>
</evidence>
<comment type="similarity">
    <text evidence="1 2">Belongs to the DXO/Dom3Z family.</text>
</comment>
<evidence type="ECO:0000256" key="1">
    <source>
        <dbReference type="ARBA" id="ARBA00006562"/>
    </source>
</evidence>
<dbReference type="Proteomes" id="UP000092445">
    <property type="component" value="Unassembled WGS sequence"/>
</dbReference>
<evidence type="ECO:0000256" key="2">
    <source>
        <dbReference type="RuleBase" id="RU367113"/>
    </source>
</evidence>
<dbReference type="InterPro" id="IPR013961">
    <property type="entry name" value="RAI1"/>
</dbReference>
<dbReference type="EC" id="3.6.1.-" evidence="2"/>
<keyword evidence="2" id="KW-0540">Nuclease</keyword>
<dbReference type="GO" id="GO:0034353">
    <property type="term" value="F:mRNA 5'-diphosphatase activity"/>
    <property type="evidence" value="ECO:0007669"/>
    <property type="project" value="TreeGrafter"/>
</dbReference>
<comment type="cofactor">
    <cofactor evidence="2">
        <name>a divalent metal cation</name>
        <dbReference type="ChEBI" id="CHEBI:60240"/>
    </cofactor>
</comment>
<dbReference type="GO" id="GO:0000166">
    <property type="term" value="F:nucleotide binding"/>
    <property type="evidence" value="ECO:0007669"/>
    <property type="project" value="UniProtKB-KW"/>
</dbReference>
<dbReference type="PANTHER" id="PTHR12395">
    <property type="entry name" value="DOM-3 RELATED"/>
    <property type="match status" value="1"/>
</dbReference>
<dbReference type="GO" id="GO:0005634">
    <property type="term" value="C:nucleus"/>
    <property type="evidence" value="ECO:0007669"/>
    <property type="project" value="UniProtKB-SubCell"/>
</dbReference>
<dbReference type="AlphaFoldDB" id="A0A1A9Z6G7"/>
<keyword evidence="5" id="KW-1185">Reference proteome</keyword>
<dbReference type="GO" id="GO:0110155">
    <property type="term" value="P:NAD-cap decapping"/>
    <property type="evidence" value="ECO:0007669"/>
    <property type="project" value="TreeGrafter"/>
</dbReference>
<organism evidence="4 5">
    <name type="scientific">Glossina pallidipes</name>
    <name type="common">Tsetse fly</name>
    <dbReference type="NCBI Taxonomy" id="7398"/>
    <lineage>
        <taxon>Eukaryota</taxon>
        <taxon>Metazoa</taxon>
        <taxon>Ecdysozoa</taxon>
        <taxon>Arthropoda</taxon>
        <taxon>Hexapoda</taxon>
        <taxon>Insecta</taxon>
        <taxon>Pterygota</taxon>
        <taxon>Neoptera</taxon>
        <taxon>Endopterygota</taxon>
        <taxon>Diptera</taxon>
        <taxon>Brachycera</taxon>
        <taxon>Muscomorpha</taxon>
        <taxon>Hippoboscoidea</taxon>
        <taxon>Glossinidae</taxon>
        <taxon>Glossina</taxon>
    </lineage>
</organism>
<protein>
    <recommendedName>
        <fullName evidence="2">Decapping nuclease</fullName>
        <ecNumber evidence="2">3.6.1.-</ecNumber>
    </recommendedName>
</protein>
<dbReference type="GO" id="GO:0005829">
    <property type="term" value="C:cytosol"/>
    <property type="evidence" value="ECO:0007669"/>
    <property type="project" value="TreeGrafter"/>
</dbReference>
<reference evidence="5" key="1">
    <citation type="submission" date="2014-03" db="EMBL/GenBank/DDBJ databases">
        <authorList>
            <person name="Aksoy S."/>
            <person name="Warren W."/>
            <person name="Wilson R.K."/>
        </authorList>
    </citation>
    <scope>NUCLEOTIDE SEQUENCE [LARGE SCALE GENOMIC DNA]</scope>
    <source>
        <strain evidence="5">IAEA</strain>
    </source>
</reference>
<dbReference type="VEuPathDB" id="VectorBase:GPAI005343"/>
<name>A0A1A9Z6G7_GLOPL</name>
<comment type="function">
    <text evidence="2">Decapping enzyme for NAD-capped RNAs: specifically hydrolyzes the nicotinamide adenine dinucleotide (NAD) cap from a subset of RNAs by removing the entire NAD moiety from the 5'-end of an NAD-capped RNA.</text>
</comment>
<reference evidence="4" key="2">
    <citation type="submission" date="2020-05" db="UniProtKB">
        <authorList>
            <consortium name="EnsemblMetazoa"/>
        </authorList>
    </citation>
    <scope>IDENTIFICATION</scope>
    <source>
        <strain evidence="4">IAEA</strain>
    </source>
</reference>
<evidence type="ECO:0000259" key="3">
    <source>
        <dbReference type="Pfam" id="PF08652"/>
    </source>
</evidence>
<evidence type="ECO:0000313" key="4">
    <source>
        <dbReference type="EnsemblMetazoa" id="GPAI005343-PA"/>
    </source>
</evidence>
<feature type="domain" description="RAI1-like" evidence="3">
    <location>
        <begin position="1"/>
        <end position="128"/>
    </location>
</feature>
<keyword evidence="2" id="KW-0539">Nucleus</keyword>
<dbReference type="GO" id="GO:0046872">
    <property type="term" value="F:metal ion binding"/>
    <property type="evidence" value="ECO:0007669"/>
    <property type="project" value="UniProtKB-KW"/>
</dbReference>
<keyword evidence="2" id="KW-0547">Nucleotide-binding</keyword>
<dbReference type="Pfam" id="PF08652">
    <property type="entry name" value="RAI1"/>
    <property type="match status" value="1"/>
</dbReference>
<dbReference type="InterPro" id="IPR039039">
    <property type="entry name" value="RAI1-like_fam"/>
</dbReference>
<keyword evidence="2" id="KW-0694">RNA-binding</keyword>
<dbReference type="EnsemblMetazoa" id="GPAI005343-RA">
    <property type="protein sequence ID" value="GPAI005343-PA"/>
    <property type="gene ID" value="GPAI005343"/>
</dbReference>
<dbReference type="GO" id="GO:0000956">
    <property type="term" value="P:nuclear-transcribed mRNA catabolic process"/>
    <property type="evidence" value="ECO:0007669"/>
    <property type="project" value="TreeGrafter"/>
</dbReference>
<accession>A0A1A9Z6G7</accession>
<dbReference type="PANTHER" id="PTHR12395:SF9">
    <property type="entry name" value="DECAPPING AND EXORIBONUCLEASE PROTEIN"/>
    <property type="match status" value="1"/>
</dbReference>
<dbReference type="STRING" id="7398.A0A1A9Z6G7"/>
<dbReference type="GO" id="GO:0004518">
    <property type="term" value="F:nuclease activity"/>
    <property type="evidence" value="ECO:0007669"/>
    <property type="project" value="UniProtKB-KW"/>
</dbReference>
<sequence length="130" mass="15397">MCTPYETKHDWCVRATRFSGTSYLSEHEADQKTFERLYGTEQQKTFCAYDFKFEKYYLPKCPSKNPDVVEPVDERPEFACVFQTRLETLNLLYSAQMDGIMSHEEALSLDYKQPNWGPLKFVEIKVREEK</sequence>
<comment type="subcellular location">
    <subcellularLocation>
        <location evidence="2">Nucleus</location>
    </subcellularLocation>
</comment>
<keyword evidence="2" id="KW-0378">Hydrolase</keyword>
<dbReference type="GO" id="GO:0003723">
    <property type="term" value="F:RNA binding"/>
    <property type="evidence" value="ECO:0007669"/>
    <property type="project" value="UniProtKB-KW"/>
</dbReference>
<proteinExistence type="inferred from homology"/>
<keyword evidence="2" id="KW-0479">Metal-binding</keyword>